<evidence type="ECO:0008006" key="2">
    <source>
        <dbReference type="Google" id="ProtNLM"/>
    </source>
</evidence>
<reference evidence="1" key="1">
    <citation type="submission" date="2018-05" db="EMBL/GenBank/DDBJ databases">
        <authorList>
            <person name="Lanie J.A."/>
            <person name="Ng W.-L."/>
            <person name="Kazmierczak K.M."/>
            <person name="Andrzejewski T.M."/>
            <person name="Davidsen T.M."/>
            <person name="Wayne K.J."/>
            <person name="Tettelin H."/>
            <person name="Glass J.I."/>
            <person name="Rusch D."/>
            <person name="Podicherti R."/>
            <person name="Tsui H.-C.T."/>
            <person name="Winkler M.E."/>
        </authorList>
    </citation>
    <scope>NUCLEOTIDE SEQUENCE</scope>
</reference>
<feature type="non-terminal residue" evidence="1">
    <location>
        <position position="40"/>
    </location>
</feature>
<dbReference type="Pfam" id="PF09055">
    <property type="entry name" value="Sod_Ni"/>
    <property type="match status" value="1"/>
</dbReference>
<dbReference type="InterPro" id="IPR014123">
    <property type="entry name" value="Superoxide_dismutase_Ni-type"/>
</dbReference>
<accession>A0A382EKY7</accession>
<dbReference type="AlphaFoldDB" id="A0A382EKY7"/>
<dbReference type="GO" id="GO:0004784">
    <property type="term" value="F:superoxide dismutase activity"/>
    <property type="evidence" value="ECO:0007669"/>
    <property type="project" value="InterPro"/>
</dbReference>
<dbReference type="GO" id="GO:0016151">
    <property type="term" value="F:nickel cation binding"/>
    <property type="evidence" value="ECO:0007669"/>
    <property type="project" value="InterPro"/>
</dbReference>
<evidence type="ECO:0000313" key="1">
    <source>
        <dbReference type="EMBL" id="SVB50557.1"/>
    </source>
</evidence>
<name>A0A382EKY7_9ZZZZ</name>
<proteinExistence type="predicted"/>
<sequence>MGSSSVMKRKMISSLSFILIISNTLYAHCQVPCGIYDDAL</sequence>
<dbReference type="EMBL" id="UINC01044719">
    <property type="protein sequence ID" value="SVB50557.1"/>
    <property type="molecule type" value="Genomic_DNA"/>
</dbReference>
<organism evidence="1">
    <name type="scientific">marine metagenome</name>
    <dbReference type="NCBI Taxonomy" id="408172"/>
    <lineage>
        <taxon>unclassified sequences</taxon>
        <taxon>metagenomes</taxon>
        <taxon>ecological metagenomes</taxon>
    </lineage>
</organism>
<gene>
    <name evidence="1" type="ORF">METZ01_LOCUS203411</name>
</gene>
<protein>
    <recommendedName>
        <fullName evidence="2">Superoxide dismutase</fullName>
    </recommendedName>
</protein>